<dbReference type="Gene3D" id="3.40.1180.10">
    <property type="entry name" value="Decaprenyl diphosphate synthase-like"/>
    <property type="match status" value="1"/>
</dbReference>
<comment type="similarity">
    <text evidence="2">Belongs to the UPP synthase family.</text>
</comment>
<dbReference type="GO" id="GO:0016094">
    <property type="term" value="P:polyprenol biosynthetic process"/>
    <property type="evidence" value="ECO:0007669"/>
    <property type="project" value="TreeGrafter"/>
</dbReference>
<dbReference type="GO" id="GO:0005829">
    <property type="term" value="C:cytosol"/>
    <property type="evidence" value="ECO:0007669"/>
    <property type="project" value="TreeGrafter"/>
</dbReference>
<name>A0A0M9GMM7_9HYPH</name>
<evidence type="ECO:0000256" key="1">
    <source>
        <dbReference type="ARBA" id="ARBA00022679"/>
    </source>
</evidence>
<comment type="cofactor">
    <cofactor evidence="2">
        <name>Mg(2+)</name>
        <dbReference type="ChEBI" id="CHEBI:18420"/>
    </cofactor>
    <text evidence="2">Binds 2 magnesium ions per subunit.</text>
</comment>
<feature type="binding site" evidence="2">
    <location>
        <position position="18"/>
    </location>
    <ligand>
        <name>substrate</name>
    </ligand>
</feature>
<dbReference type="GO" id="GO:0008834">
    <property type="term" value="F:ditrans,polycis-undecaprenyl-diphosphate synthase [(2E,6E)-farnesyl-diphosphate specific] activity"/>
    <property type="evidence" value="ECO:0007669"/>
    <property type="project" value="TreeGrafter"/>
</dbReference>
<dbReference type="InterPro" id="IPR036424">
    <property type="entry name" value="UPP_synth-like_sf"/>
</dbReference>
<feature type="binding site" evidence="2">
    <location>
        <position position="64"/>
    </location>
    <ligand>
        <name>substrate</name>
    </ligand>
</feature>
<evidence type="ECO:0000313" key="4">
    <source>
        <dbReference type="Proteomes" id="UP000038011"/>
    </source>
</evidence>
<dbReference type="EC" id="2.5.1.-" evidence="2"/>
<protein>
    <recommendedName>
        <fullName evidence="2">Isoprenyl transferase</fullName>
        <ecNumber evidence="2">2.5.1.-</ecNumber>
    </recommendedName>
</protein>
<dbReference type="GO" id="GO:0000287">
    <property type="term" value="F:magnesium ion binding"/>
    <property type="evidence" value="ECO:0007669"/>
    <property type="project" value="UniProtKB-UniRule"/>
</dbReference>
<feature type="binding site" evidence="2">
    <location>
        <begin position="58"/>
        <end position="60"/>
    </location>
    <ligand>
        <name>substrate</name>
    </ligand>
</feature>
<comment type="caution">
    <text evidence="3">The sequence shown here is derived from an EMBL/GenBank/DDBJ whole genome shotgun (WGS) entry which is preliminary data.</text>
</comment>
<dbReference type="PROSITE" id="PS01066">
    <property type="entry name" value="UPP_SYNTHASE"/>
    <property type="match status" value="1"/>
</dbReference>
<dbReference type="AlphaFoldDB" id="A0A0M9GMM7"/>
<dbReference type="CDD" id="cd00475">
    <property type="entry name" value="Cis_IPPS"/>
    <property type="match status" value="1"/>
</dbReference>
<feature type="binding site" evidence="2">
    <location>
        <begin position="187"/>
        <end position="189"/>
    </location>
    <ligand>
        <name>substrate</name>
    </ligand>
</feature>
<dbReference type="PANTHER" id="PTHR10291">
    <property type="entry name" value="DEHYDRODOLICHYL DIPHOSPHATE SYNTHASE FAMILY MEMBER"/>
    <property type="match status" value="1"/>
</dbReference>
<feature type="binding site" evidence="2">
    <location>
        <position position="200"/>
    </location>
    <ligand>
        <name>Mg(2+)</name>
        <dbReference type="ChEBI" id="CHEBI:18420"/>
    </ligand>
</feature>
<dbReference type="SUPFAM" id="SSF64005">
    <property type="entry name" value="Undecaprenyl diphosphate synthase"/>
    <property type="match status" value="1"/>
</dbReference>
<dbReference type="PANTHER" id="PTHR10291:SF0">
    <property type="entry name" value="DEHYDRODOLICHYL DIPHOSPHATE SYNTHASE 2"/>
    <property type="match status" value="1"/>
</dbReference>
<feature type="active site" evidence="2">
    <location>
        <position position="13"/>
    </location>
</feature>
<feature type="binding site" evidence="2">
    <location>
        <position position="13"/>
    </location>
    <ligand>
        <name>Mg(2+)</name>
        <dbReference type="ChEBI" id="CHEBI:18420"/>
    </ligand>
</feature>
<dbReference type="NCBIfam" id="TIGR00055">
    <property type="entry name" value="uppS"/>
    <property type="match status" value="1"/>
</dbReference>
<dbReference type="NCBIfam" id="NF011405">
    <property type="entry name" value="PRK14830.1"/>
    <property type="match status" value="1"/>
</dbReference>
<feature type="binding site" evidence="2">
    <location>
        <position position="181"/>
    </location>
    <ligand>
        <name>substrate</name>
    </ligand>
</feature>
<dbReference type="Pfam" id="PF01255">
    <property type="entry name" value="Prenyltransf"/>
    <property type="match status" value="1"/>
</dbReference>
<feature type="binding site" evidence="2">
    <location>
        <position position="30"/>
    </location>
    <ligand>
        <name>substrate</name>
    </ligand>
</feature>
<comment type="function">
    <text evidence="2">Catalyzes the condensation of isopentenyl diphosphate (IPP) with allylic pyrophosphates generating different type of terpenoids.</text>
</comment>
<dbReference type="HAMAP" id="MF_01139">
    <property type="entry name" value="ISPT"/>
    <property type="match status" value="1"/>
</dbReference>
<reference evidence="3 4" key="1">
    <citation type="submission" date="2015-01" db="EMBL/GenBank/DDBJ databases">
        <title>Ahrensia donghaiensis sp. nov., a novel dimethylsulphoniopropionate-cleavage bacterium isolated from seawater and emended descriptions of the genus Ahrensia and Ahrensia kielensis.</title>
        <authorList>
            <person name="Liu J."/>
        </authorList>
    </citation>
    <scope>NUCLEOTIDE SEQUENCE [LARGE SCALE GENOMIC DNA]</scope>
    <source>
        <strain evidence="3 4">LZD062</strain>
    </source>
</reference>
<feature type="active site" description="Proton acceptor" evidence="2">
    <location>
        <position position="61"/>
    </location>
</feature>
<feature type="binding site" evidence="2">
    <location>
        <position position="62"/>
    </location>
    <ligand>
        <name>substrate</name>
    </ligand>
</feature>
<comment type="subunit">
    <text evidence="2">Homodimer.</text>
</comment>
<proteinExistence type="inferred from homology"/>
<gene>
    <name evidence="3" type="ORF">SU32_09235</name>
</gene>
<accession>A0A0M9GMM7</accession>
<feature type="binding site" evidence="2">
    <location>
        <position position="26"/>
    </location>
    <ligand>
        <name>substrate</name>
    </ligand>
</feature>
<dbReference type="OrthoDB" id="4191603at2"/>
<dbReference type="STRING" id="1514904.SU32_09235"/>
<sequence>MTQPVNHLAIIMDGNGRWAAARGMPRTYGHKAGVEALRRTVKSVPKFGIKHLTLYAFSSENWSRPADEIKDLLSLLKLYIRRDLAELAANGVRVRIIGRREGLRPDILALIESAEEKTAHNTELNLNIAFNYGGRDEIVRAMQTVIDDPSGPVAKGERVTEQHISAALDTVASPDPDLILRTSGEVRLSNFLLWQVAYAEMVFLDCMWPDFDEHHLAEAIEIFTRRDRRFGGVEAVKGAAQ</sequence>
<dbReference type="InterPro" id="IPR018520">
    <property type="entry name" value="UPP_synth-like_CS"/>
</dbReference>
<dbReference type="InterPro" id="IPR001441">
    <property type="entry name" value="UPP_synth-like"/>
</dbReference>
<evidence type="ECO:0000256" key="2">
    <source>
        <dbReference type="HAMAP-Rule" id="MF_01139"/>
    </source>
</evidence>
<organism evidence="3 4">
    <name type="scientific">Ahrensia marina</name>
    <dbReference type="NCBI Taxonomy" id="1514904"/>
    <lineage>
        <taxon>Bacteria</taxon>
        <taxon>Pseudomonadati</taxon>
        <taxon>Pseudomonadota</taxon>
        <taxon>Alphaproteobacteria</taxon>
        <taxon>Hyphomicrobiales</taxon>
        <taxon>Ahrensiaceae</taxon>
        <taxon>Ahrensia</taxon>
    </lineage>
</organism>
<dbReference type="Proteomes" id="UP000038011">
    <property type="component" value="Unassembled WGS sequence"/>
</dbReference>
<keyword evidence="1 2" id="KW-0808">Transferase</keyword>
<keyword evidence="4" id="KW-1185">Reference proteome</keyword>
<keyword evidence="2" id="KW-0460">Magnesium</keyword>
<feature type="binding site" evidence="2">
    <location>
        <begin position="14"/>
        <end position="17"/>
    </location>
    <ligand>
        <name>substrate</name>
    </ligand>
</feature>
<dbReference type="RefSeq" id="WP_053999082.1">
    <property type="nucleotide sequence ID" value="NZ_JXMU01000011.1"/>
</dbReference>
<keyword evidence="2" id="KW-0479">Metal-binding</keyword>
<dbReference type="PATRIC" id="fig|1514904.3.peg.675"/>
<dbReference type="EMBL" id="JXMU01000011">
    <property type="protein sequence ID" value="KPB01437.1"/>
    <property type="molecule type" value="Genomic_DNA"/>
</dbReference>
<dbReference type="FunFam" id="3.40.1180.10:FF:000001">
    <property type="entry name" value="(2E,6E)-farnesyl-diphosphate-specific ditrans,polycis-undecaprenyl-diphosphate synthase"/>
    <property type="match status" value="1"/>
</dbReference>
<evidence type="ECO:0000313" key="3">
    <source>
        <dbReference type="EMBL" id="KPB01437.1"/>
    </source>
</evidence>